<accession>A0A2M4DCS5</accession>
<evidence type="ECO:0000313" key="1">
    <source>
        <dbReference type="EMBL" id="MBW75392.1"/>
    </source>
</evidence>
<organism evidence="1">
    <name type="scientific">Anopheles darlingi</name>
    <name type="common">Mosquito</name>
    <dbReference type="NCBI Taxonomy" id="43151"/>
    <lineage>
        <taxon>Eukaryota</taxon>
        <taxon>Metazoa</taxon>
        <taxon>Ecdysozoa</taxon>
        <taxon>Arthropoda</taxon>
        <taxon>Hexapoda</taxon>
        <taxon>Insecta</taxon>
        <taxon>Pterygota</taxon>
        <taxon>Neoptera</taxon>
        <taxon>Endopterygota</taxon>
        <taxon>Diptera</taxon>
        <taxon>Nematocera</taxon>
        <taxon>Culicoidea</taxon>
        <taxon>Culicidae</taxon>
        <taxon>Anophelinae</taxon>
        <taxon>Anopheles</taxon>
    </lineage>
</organism>
<dbReference type="AlphaFoldDB" id="A0A2M4DCS5"/>
<protein>
    <submittedName>
        <fullName evidence="1">Putative secreted protein</fullName>
    </submittedName>
</protein>
<proteinExistence type="predicted"/>
<name>A0A2M4DCS5_ANODA</name>
<sequence>MIRFTTATSATVAAIVATTTAILVWPPALPQPQHMSIIDQEDRRLASGVEIILSERISRRTVLHAQRRL</sequence>
<dbReference type="EMBL" id="GGFL01011214">
    <property type="protein sequence ID" value="MBW75392.1"/>
    <property type="molecule type" value="Transcribed_RNA"/>
</dbReference>
<reference evidence="1" key="1">
    <citation type="submission" date="2018-01" db="EMBL/GenBank/DDBJ databases">
        <title>An insight into the sialome of Amazonian anophelines.</title>
        <authorList>
            <person name="Ribeiro J.M."/>
            <person name="Scarpassa V."/>
            <person name="Calvo E."/>
        </authorList>
    </citation>
    <scope>NUCLEOTIDE SEQUENCE</scope>
</reference>